<dbReference type="AlphaFoldDB" id="A0A0D5LWD6"/>
<evidence type="ECO:0000313" key="5">
    <source>
        <dbReference type="Proteomes" id="UP000032611"/>
    </source>
</evidence>
<evidence type="ECO:0000256" key="3">
    <source>
        <dbReference type="SAM" id="Phobius"/>
    </source>
</evidence>
<dbReference type="Gene3D" id="1.20.120.1760">
    <property type="match status" value="1"/>
</dbReference>
<dbReference type="Proteomes" id="UP000032611">
    <property type="component" value="Chromosome"/>
</dbReference>
<dbReference type="KEGG" id="mey:TM49_09865"/>
<keyword evidence="3" id="KW-0472">Membrane</keyword>
<sequence>MYIVSLAAYAALARKFATGPTTPIVAALMLIAIFGIVVRALDGHEHPRFGSANAITAVRAAMVSFFAGAVLLAELEGANGSLLPVLIILVVIALVLDGLDGHLARRTGLQSSLGTRFDMEVDALLILMLSLAAFLFGKAGGWVLAIGLMRYGFVLAQIVLPFLNAPLPPSFRRKLICVVQVGALCLILAPMIAPPVSTTIAASALLLITYSFGVDVIYLFRERHRSA</sequence>
<comment type="similarity">
    <text evidence="2">Belongs to the CDP-alcohol phosphatidyltransferase class-I family.</text>
</comment>
<keyword evidence="3" id="KW-0812">Transmembrane</keyword>
<keyword evidence="5" id="KW-1185">Reference proteome</keyword>
<name>A0A0D5LWD6_MAREN</name>
<keyword evidence="3" id="KW-1133">Transmembrane helix</keyword>
<feature type="transmembrane region" description="Helical" evidence="3">
    <location>
        <begin position="199"/>
        <end position="220"/>
    </location>
</feature>
<evidence type="ECO:0000256" key="1">
    <source>
        <dbReference type="ARBA" id="ARBA00022679"/>
    </source>
</evidence>
<dbReference type="GO" id="GO:0016020">
    <property type="term" value="C:membrane"/>
    <property type="evidence" value="ECO:0007669"/>
    <property type="project" value="InterPro"/>
</dbReference>
<dbReference type="Pfam" id="PF01066">
    <property type="entry name" value="CDP-OH_P_transf"/>
    <property type="match status" value="1"/>
</dbReference>
<dbReference type="GO" id="GO:0008654">
    <property type="term" value="P:phospholipid biosynthetic process"/>
    <property type="evidence" value="ECO:0007669"/>
    <property type="project" value="InterPro"/>
</dbReference>
<dbReference type="InterPro" id="IPR048254">
    <property type="entry name" value="CDP_ALCOHOL_P_TRANSF_CS"/>
</dbReference>
<dbReference type="GO" id="GO:0016780">
    <property type="term" value="F:phosphotransferase activity, for other substituted phosphate groups"/>
    <property type="evidence" value="ECO:0007669"/>
    <property type="project" value="InterPro"/>
</dbReference>
<protein>
    <recommendedName>
        <fullName evidence="6">CDP-alcohol phosphatidyltransferase</fullName>
    </recommendedName>
</protein>
<dbReference type="PROSITE" id="PS00379">
    <property type="entry name" value="CDP_ALCOHOL_P_TRANSF"/>
    <property type="match status" value="1"/>
</dbReference>
<accession>A0A0D5LWD6</accession>
<gene>
    <name evidence="4" type="ORF">TM49_09865</name>
</gene>
<keyword evidence="1 2" id="KW-0808">Transferase</keyword>
<dbReference type="EMBL" id="CP010803">
    <property type="protein sequence ID" value="AJY48092.1"/>
    <property type="molecule type" value="Genomic_DNA"/>
</dbReference>
<feature type="transmembrane region" description="Helical" evidence="3">
    <location>
        <begin position="23"/>
        <end position="41"/>
    </location>
</feature>
<reference evidence="4 5" key="1">
    <citation type="journal article" date="2015" name="Genome Announc.">
        <title>Complete genome sequence of Martelella endophytica YC6887, which has antifungal activity associated with a halophyte.</title>
        <authorList>
            <person name="Khan A."/>
            <person name="Khan H."/>
            <person name="Chung E.J."/>
            <person name="Hossain M.T."/>
            <person name="Chung Y.R."/>
        </authorList>
    </citation>
    <scope>NUCLEOTIDE SEQUENCE [LARGE SCALE GENOMIC DNA]</scope>
    <source>
        <strain evidence="4">YC6887</strain>
    </source>
</reference>
<organism evidence="4 5">
    <name type="scientific">Martelella endophytica</name>
    <dbReference type="NCBI Taxonomy" id="1486262"/>
    <lineage>
        <taxon>Bacteria</taxon>
        <taxon>Pseudomonadati</taxon>
        <taxon>Pseudomonadota</taxon>
        <taxon>Alphaproteobacteria</taxon>
        <taxon>Hyphomicrobiales</taxon>
        <taxon>Aurantimonadaceae</taxon>
        <taxon>Martelella</taxon>
    </lineage>
</organism>
<feature type="transmembrane region" description="Helical" evidence="3">
    <location>
        <begin position="117"/>
        <end position="136"/>
    </location>
</feature>
<dbReference type="STRING" id="1486262.TM49_09865"/>
<dbReference type="PATRIC" id="fig|1486262.3.peg.2040"/>
<feature type="transmembrane region" description="Helical" evidence="3">
    <location>
        <begin position="78"/>
        <end position="96"/>
    </location>
</feature>
<proteinExistence type="inferred from homology"/>
<dbReference type="InterPro" id="IPR043130">
    <property type="entry name" value="CDP-OH_PTrfase_TM_dom"/>
</dbReference>
<evidence type="ECO:0000256" key="2">
    <source>
        <dbReference type="RuleBase" id="RU003750"/>
    </source>
</evidence>
<feature type="transmembrane region" description="Helical" evidence="3">
    <location>
        <begin position="175"/>
        <end position="193"/>
    </location>
</feature>
<evidence type="ECO:0000313" key="4">
    <source>
        <dbReference type="EMBL" id="AJY48092.1"/>
    </source>
</evidence>
<dbReference type="HOGENOM" id="CLU_076605_0_0_5"/>
<evidence type="ECO:0008006" key="6">
    <source>
        <dbReference type="Google" id="ProtNLM"/>
    </source>
</evidence>
<feature type="transmembrane region" description="Helical" evidence="3">
    <location>
        <begin position="53"/>
        <end position="72"/>
    </location>
</feature>
<dbReference type="InterPro" id="IPR000462">
    <property type="entry name" value="CDP-OH_P_trans"/>
</dbReference>